<gene>
    <name evidence="1" type="ORF">U27_04727</name>
</gene>
<proteinExistence type="predicted"/>
<accession>A0A081BZK5</accession>
<reference evidence="1 2" key="1">
    <citation type="journal article" date="2015" name="PeerJ">
        <title>First genomic representation of candidate bacterial phylum KSB3 points to enhanced environmental sensing as a trigger of wastewater bulking.</title>
        <authorList>
            <person name="Sekiguchi Y."/>
            <person name="Ohashi A."/>
            <person name="Parks D.H."/>
            <person name="Yamauchi T."/>
            <person name="Tyson G.W."/>
            <person name="Hugenholtz P."/>
        </authorList>
    </citation>
    <scope>NUCLEOTIDE SEQUENCE [LARGE SCALE GENOMIC DNA]</scope>
</reference>
<evidence type="ECO:0000313" key="2">
    <source>
        <dbReference type="Proteomes" id="UP000030661"/>
    </source>
</evidence>
<protein>
    <submittedName>
        <fullName evidence="1">Uncharacterized protein</fullName>
    </submittedName>
</protein>
<dbReference type="EMBL" id="DF820466">
    <property type="protein sequence ID" value="GAK57760.1"/>
    <property type="molecule type" value="Genomic_DNA"/>
</dbReference>
<evidence type="ECO:0000313" key="1">
    <source>
        <dbReference type="EMBL" id="GAK57760.1"/>
    </source>
</evidence>
<keyword evidence="2" id="KW-1185">Reference proteome</keyword>
<dbReference type="Proteomes" id="UP000030661">
    <property type="component" value="Unassembled WGS sequence"/>
</dbReference>
<organism evidence="1 2">
    <name type="scientific">Vecturithrix granuli</name>
    <dbReference type="NCBI Taxonomy" id="1499967"/>
    <lineage>
        <taxon>Bacteria</taxon>
        <taxon>Candidatus Moduliflexota</taxon>
        <taxon>Candidatus Vecturitrichia</taxon>
        <taxon>Candidatus Vecturitrichales</taxon>
        <taxon>Candidatus Vecturitrichaceae</taxon>
        <taxon>Candidatus Vecturithrix</taxon>
    </lineage>
</organism>
<dbReference type="AlphaFoldDB" id="A0A081BZK5"/>
<name>A0A081BZK5_VECG1</name>
<dbReference type="STRING" id="1499967.U27_04727"/>
<sequence>MFECLSVWVFECLGCDDANTKTRKHENTFALSNLRICYVFFIFALCCVSSGVDAWNRLPLQAEAPTVLQSGIIQFDFGLQYLSHTNFPFSAFSKDSGRDVLSLPTLGLRIGLGKRSEFQLSYEQLFVEEEVFRIREMWKSGDLDLSTKIEFWQERQWLPGIGMKVGVKLPNASNDYRVGTDETDFAFSALFAKRIAFITTTANVGLLILGNPFEHASQDDLLSYAFACSFPWNARVTTTAEIAGQTLGTNDNERRSALFHLSIRKNQQIWKLSGRIGLLENSEDWGFGAGVTWTWDGLKRWAGSK</sequence>
<dbReference type="HOGENOM" id="CLU_911083_0_0_0"/>
<dbReference type="eggNOG" id="ENOG5033IV2">
    <property type="taxonomic scope" value="Bacteria"/>
</dbReference>